<dbReference type="GO" id="GO:0005737">
    <property type="term" value="C:cytoplasm"/>
    <property type="evidence" value="ECO:0007669"/>
    <property type="project" value="TreeGrafter"/>
</dbReference>
<keyword evidence="5" id="KW-0547">Nucleotide-binding</keyword>
<dbReference type="InterPro" id="IPR051138">
    <property type="entry name" value="PIM_Ser/Thr_kinase"/>
</dbReference>
<dbReference type="PANTHER" id="PTHR22984:SF11">
    <property type="entry name" value="AURORA KINASE-RELATED"/>
    <property type="match status" value="1"/>
</dbReference>
<keyword evidence="12" id="KW-1185">Reference proteome</keyword>
<dbReference type="GO" id="GO:0007346">
    <property type="term" value="P:regulation of mitotic cell cycle"/>
    <property type="evidence" value="ECO:0007669"/>
    <property type="project" value="TreeGrafter"/>
</dbReference>
<keyword evidence="3" id="KW-0723">Serine/threonine-protein kinase</keyword>
<dbReference type="InterPro" id="IPR008271">
    <property type="entry name" value="Ser/Thr_kinase_AS"/>
</dbReference>
<evidence type="ECO:0000256" key="3">
    <source>
        <dbReference type="ARBA" id="ARBA00022527"/>
    </source>
</evidence>
<dbReference type="GO" id="GO:0005524">
    <property type="term" value="F:ATP binding"/>
    <property type="evidence" value="ECO:0007669"/>
    <property type="project" value="UniProtKB-KW"/>
</dbReference>
<comment type="caution">
    <text evidence="11">The sequence shown here is derived from an EMBL/GenBank/DDBJ whole genome shotgun (WGS) entry which is preliminary data.</text>
</comment>
<dbReference type="PROSITE" id="PS00108">
    <property type="entry name" value="PROTEIN_KINASE_ST"/>
    <property type="match status" value="1"/>
</dbReference>
<comment type="catalytic activity">
    <reaction evidence="8">
        <text>L-threonyl-[protein] + ATP = O-phospho-L-threonyl-[protein] + ADP + H(+)</text>
        <dbReference type="Rhea" id="RHEA:46608"/>
        <dbReference type="Rhea" id="RHEA-COMP:11060"/>
        <dbReference type="Rhea" id="RHEA-COMP:11605"/>
        <dbReference type="ChEBI" id="CHEBI:15378"/>
        <dbReference type="ChEBI" id="CHEBI:30013"/>
        <dbReference type="ChEBI" id="CHEBI:30616"/>
        <dbReference type="ChEBI" id="CHEBI:61977"/>
        <dbReference type="ChEBI" id="CHEBI:456216"/>
        <dbReference type="EC" id="2.7.11.1"/>
    </reaction>
</comment>
<evidence type="ECO:0000313" key="11">
    <source>
        <dbReference type="EMBL" id="KAK9959837.1"/>
    </source>
</evidence>
<dbReference type="GO" id="GO:0043066">
    <property type="term" value="P:negative regulation of apoptotic process"/>
    <property type="evidence" value="ECO:0007669"/>
    <property type="project" value="TreeGrafter"/>
</dbReference>
<evidence type="ECO:0000259" key="10">
    <source>
        <dbReference type="PROSITE" id="PS50011"/>
    </source>
</evidence>
<evidence type="ECO:0000256" key="9">
    <source>
        <dbReference type="ARBA" id="ARBA00048679"/>
    </source>
</evidence>
<dbReference type="Gene3D" id="3.30.200.20">
    <property type="entry name" value="Phosphorylase Kinase, domain 1"/>
    <property type="match status" value="1"/>
</dbReference>
<evidence type="ECO:0000256" key="7">
    <source>
        <dbReference type="ARBA" id="ARBA00022840"/>
    </source>
</evidence>
<dbReference type="InterPro" id="IPR000719">
    <property type="entry name" value="Prot_kinase_dom"/>
</dbReference>
<dbReference type="GO" id="GO:0004674">
    <property type="term" value="F:protein serine/threonine kinase activity"/>
    <property type="evidence" value="ECO:0007669"/>
    <property type="project" value="UniProtKB-KW"/>
</dbReference>
<reference evidence="11 12" key="1">
    <citation type="submission" date="2024-05" db="EMBL/GenBank/DDBJ databases">
        <title>A high-quality chromosomal-level genome assembly of Topmouth culter (Culter alburnus).</title>
        <authorList>
            <person name="Zhao H."/>
        </authorList>
    </citation>
    <scope>NUCLEOTIDE SEQUENCE [LARGE SCALE GENOMIC DNA]</scope>
    <source>
        <strain evidence="11">CATC2023</strain>
        <tissue evidence="11">Muscle</tissue>
    </source>
</reference>
<dbReference type="PROSITE" id="PS50011">
    <property type="entry name" value="PROTEIN_KINASE_DOM"/>
    <property type="match status" value="1"/>
</dbReference>
<evidence type="ECO:0000256" key="8">
    <source>
        <dbReference type="ARBA" id="ARBA00047899"/>
    </source>
</evidence>
<keyword evidence="6" id="KW-0418">Kinase</keyword>
<name>A0AAW1ZEE5_CULAL</name>
<evidence type="ECO:0000256" key="4">
    <source>
        <dbReference type="ARBA" id="ARBA00022679"/>
    </source>
</evidence>
<dbReference type="InterPro" id="IPR011009">
    <property type="entry name" value="Kinase-like_dom_sf"/>
</dbReference>
<keyword evidence="4" id="KW-0808">Transferase</keyword>
<keyword evidence="7" id="KW-0067">ATP-binding</keyword>
<dbReference type="SUPFAM" id="SSF56112">
    <property type="entry name" value="Protein kinase-like (PK-like)"/>
    <property type="match status" value="1"/>
</dbReference>
<organism evidence="11 12">
    <name type="scientific">Culter alburnus</name>
    <name type="common">Topmouth culter</name>
    <dbReference type="NCBI Taxonomy" id="194366"/>
    <lineage>
        <taxon>Eukaryota</taxon>
        <taxon>Metazoa</taxon>
        <taxon>Chordata</taxon>
        <taxon>Craniata</taxon>
        <taxon>Vertebrata</taxon>
        <taxon>Euteleostomi</taxon>
        <taxon>Actinopterygii</taxon>
        <taxon>Neopterygii</taxon>
        <taxon>Teleostei</taxon>
        <taxon>Ostariophysi</taxon>
        <taxon>Cypriniformes</taxon>
        <taxon>Xenocyprididae</taxon>
        <taxon>Xenocypridinae</taxon>
        <taxon>Culter</taxon>
    </lineage>
</organism>
<dbReference type="EC" id="2.7.11.1" evidence="2"/>
<dbReference type="EMBL" id="JAWDJR010000017">
    <property type="protein sequence ID" value="KAK9959837.1"/>
    <property type="molecule type" value="Genomic_DNA"/>
</dbReference>
<feature type="domain" description="Protein kinase" evidence="10">
    <location>
        <begin position="1"/>
        <end position="200"/>
    </location>
</feature>
<dbReference type="SMART" id="SM00220">
    <property type="entry name" value="S_TKc"/>
    <property type="match status" value="1"/>
</dbReference>
<proteinExistence type="inferred from homology"/>
<evidence type="ECO:0000256" key="6">
    <source>
        <dbReference type="ARBA" id="ARBA00022777"/>
    </source>
</evidence>
<dbReference type="Gene3D" id="1.10.510.10">
    <property type="entry name" value="Transferase(Phosphotransferase) domain 1"/>
    <property type="match status" value="1"/>
</dbReference>
<evidence type="ECO:0000313" key="12">
    <source>
        <dbReference type="Proteomes" id="UP001479290"/>
    </source>
</evidence>
<sequence>MANKDPSVPQIIQLLDWQDNADHCIMVMERPLPYMDMFSFMELHGGSLNEGTAQHVMRQVIHAANVCCERSIFHRDIKPENLLVNLDTMEVKLIDFWCGALMKKSAFKVFSVLNNQTQKFTVHQRSNTAASNTQSRQLLSLGILLFVMVCGGYPTADDLFIFYANIWTSPGLSQNCCDMICACLCPQPQKRLVLDKKASS</sequence>
<comment type="similarity">
    <text evidence="1">Belongs to the protein kinase superfamily. CAMK Ser/Thr protein kinase family. PIM subfamily.</text>
</comment>
<evidence type="ECO:0000256" key="2">
    <source>
        <dbReference type="ARBA" id="ARBA00012513"/>
    </source>
</evidence>
<dbReference type="Pfam" id="PF00069">
    <property type="entry name" value="Pkinase"/>
    <property type="match status" value="1"/>
</dbReference>
<comment type="catalytic activity">
    <reaction evidence="9">
        <text>L-seryl-[protein] + ATP = O-phospho-L-seryl-[protein] + ADP + H(+)</text>
        <dbReference type="Rhea" id="RHEA:17989"/>
        <dbReference type="Rhea" id="RHEA-COMP:9863"/>
        <dbReference type="Rhea" id="RHEA-COMP:11604"/>
        <dbReference type="ChEBI" id="CHEBI:15378"/>
        <dbReference type="ChEBI" id="CHEBI:29999"/>
        <dbReference type="ChEBI" id="CHEBI:30616"/>
        <dbReference type="ChEBI" id="CHEBI:83421"/>
        <dbReference type="ChEBI" id="CHEBI:456216"/>
        <dbReference type="EC" id="2.7.11.1"/>
    </reaction>
</comment>
<protein>
    <recommendedName>
        <fullName evidence="2">non-specific serine/threonine protein kinase</fullName>
        <ecNumber evidence="2">2.7.11.1</ecNumber>
    </recommendedName>
</protein>
<accession>A0AAW1ZEE5</accession>
<dbReference type="AlphaFoldDB" id="A0AAW1ZEE5"/>
<evidence type="ECO:0000256" key="5">
    <source>
        <dbReference type="ARBA" id="ARBA00022741"/>
    </source>
</evidence>
<gene>
    <name evidence="11" type="ORF">ABG768_009938</name>
</gene>
<dbReference type="Proteomes" id="UP001479290">
    <property type="component" value="Unassembled WGS sequence"/>
</dbReference>
<dbReference type="PANTHER" id="PTHR22984">
    <property type="entry name" value="SERINE/THREONINE-PROTEIN KINASE PIM"/>
    <property type="match status" value="1"/>
</dbReference>
<evidence type="ECO:0000256" key="1">
    <source>
        <dbReference type="ARBA" id="ARBA00005505"/>
    </source>
</evidence>